<feature type="signal peptide" evidence="8">
    <location>
        <begin position="1"/>
        <end position="34"/>
    </location>
</feature>
<evidence type="ECO:0000256" key="3">
    <source>
        <dbReference type="ARBA" id="ARBA00022452"/>
    </source>
</evidence>
<evidence type="ECO:0000256" key="7">
    <source>
        <dbReference type="PROSITE-ProRule" id="PRU01360"/>
    </source>
</evidence>
<evidence type="ECO:0000256" key="1">
    <source>
        <dbReference type="ARBA" id="ARBA00004571"/>
    </source>
</evidence>
<dbReference type="Gene3D" id="2.40.170.20">
    <property type="entry name" value="TonB-dependent receptor, beta-barrel domain"/>
    <property type="match status" value="1"/>
</dbReference>
<feature type="domain" description="TonB-dependent receptor plug" evidence="9">
    <location>
        <begin position="229"/>
        <end position="334"/>
    </location>
</feature>
<dbReference type="InterPro" id="IPR008969">
    <property type="entry name" value="CarboxyPept-like_regulatory"/>
</dbReference>
<dbReference type="Pfam" id="PF07715">
    <property type="entry name" value="Plug"/>
    <property type="match status" value="1"/>
</dbReference>
<dbReference type="Gene3D" id="2.170.130.10">
    <property type="entry name" value="TonB-dependent receptor, plug domain"/>
    <property type="match status" value="1"/>
</dbReference>
<keyword evidence="11" id="KW-1185">Reference proteome</keyword>
<accession>A0A1G9S6X9</accession>
<evidence type="ECO:0000256" key="8">
    <source>
        <dbReference type="SAM" id="SignalP"/>
    </source>
</evidence>
<evidence type="ECO:0000259" key="9">
    <source>
        <dbReference type="Pfam" id="PF07715"/>
    </source>
</evidence>
<dbReference type="STRING" id="1075417.SAMN05421823_11251"/>
<keyword evidence="3 7" id="KW-1134">Transmembrane beta strand</keyword>
<keyword evidence="5 7" id="KW-0472">Membrane</keyword>
<comment type="subcellular location">
    <subcellularLocation>
        <location evidence="1 7">Cell outer membrane</location>
        <topology evidence="1 7">Multi-pass membrane protein</topology>
    </subcellularLocation>
</comment>
<sequence length="1128" mass="124616">MNRKRSTRFRTARGFTLLLLYLAAMCALPTYTHATAQSQQSKLADIYITLNLNNQKLVDVFQAIEGQTDFSFAYPHRAFNESARITVVANNQSLRTVLEEISLKAQVGFKRINGTIHVSRIKNKYIPPVEELISPQAFPVSGKVTDANGEELPGVSIIVKGTNNGTVTDIQGNYSLNAPSSADTLVVSSVGYATREVPINGRSTVDISLEEDVQSLSEVVVVGYGTQRKSDLTGSVALVQTDEAKKVATNDISQLLQGRAAGVSVTSDGQPGAGATVRIRGISSFNNNEPLYVVDGVPLQTGIRDFNPNDIESIQVLKDASAGAIYGSRAANGVVIITTKRGRKDQPLSITYNGYYGTQNVPKRIPVTNREQYQAINNEMRINGGSVPARGNDPTSPVFINDVDTDWQEEGLKTGHIQNHNVSFAGGGQSSSYNVSLDYFDNVGVMVGKGPDYKRYSFRVNSETEKGILKVGESFYYTHSDENTLNRLEGVAGGALPPQIVDLIQAIPTMPVYDPNRLGGYGGSASDIEEAITLNVIGQNSLVDSKTGVDRVFANFYTELKLIDKPTDHLKYRLNLSYDRTNARDFTFIPEFDLGYFYQNAFSRLTNIRRDYVTALVENTLTYDKTFGKSSLNVLVGQTYQSFRFDYLRGYAQRLTKPYFPVLDNGEDKAVSGYYNQSRLASFLGRVNFSYDDRYLITATLRRDGSSRFGPTNRWGNFPSVAVAWKLQNESFLNLPDFINELKLRGGYGVLGNQEIGDYLFQGFINPYHGYSFNNVTSPGATQTRVVDPNIKWESKITSNIGLDAVLFNRRIDFSAEYYYNKSEDLLTSIPIPGTVGSIDNVLTTNAASMRNSGVEFTGTYRKTSGDFTFEASANVYTLSNKVLSLGENGQAIYGTGAITEVGSEIGQQYGYQVLGIFQTQDEVNNHAFQSANTAPGDLIFADLDTNGIINDEDRTYLGSALPNLYYGFNFSAAYKNFDFTFFASGSSGNLVINNLYRSLMQVQGMTNYHTDMLDRWTPANPDSDIPRVVLNDPNNNMRDSDRAGWLQSGNYLRVNTVSLGYNFPEAVLSQLGVIDRARVYFTCQNLYTFTTYKGFNPDFAGGVFNPGYDWGSFPKPRTLMLGAQLTF</sequence>
<evidence type="ECO:0000313" key="11">
    <source>
        <dbReference type="Proteomes" id="UP000198510"/>
    </source>
</evidence>
<dbReference type="SUPFAM" id="SSF49464">
    <property type="entry name" value="Carboxypeptidase regulatory domain-like"/>
    <property type="match status" value="1"/>
</dbReference>
<organism evidence="10 11">
    <name type="scientific">Catalinimonas alkaloidigena</name>
    <dbReference type="NCBI Taxonomy" id="1075417"/>
    <lineage>
        <taxon>Bacteria</taxon>
        <taxon>Pseudomonadati</taxon>
        <taxon>Bacteroidota</taxon>
        <taxon>Cytophagia</taxon>
        <taxon>Cytophagales</taxon>
        <taxon>Catalimonadaceae</taxon>
        <taxon>Catalinimonas</taxon>
    </lineage>
</organism>
<evidence type="ECO:0000256" key="2">
    <source>
        <dbReference type="ARBA" id="ARBA00022448"/>
    </source>
</evidence>
<dbReference type="Proteomes" id="UP000198510">
    <property type="component" value="Unassembled WGS sequence"/>
</dbReference>
<evidence type="ECO:0000256" key="4">
    <source>
        <dbReference type="ARBA" id="ARBA00022692"/>
    </source>
</evidence>
<dbReference type="NCBIfam" id="TIGR04057">
    <property type="entry name" value="SusC_RagA_signa"/>
    <property type="match status" value="1"/>
</dbReference>
<dbReference type="Gene3D" id="2.60.40.1120">
    <property type="entry name" value="Carboxypeptidase-like, regulatory domain"/>
    <property type="match status" value="1"/>
</dbReference>
<dbReference type="InterPro" id="IPR023996">
    <property type="entry name" value="TonB-dep_OMP_SusC/RagA"/>
</dbReference>
<dbReference type="RefSeq" id="WP_089687054.1">
    <property type="nucleotide sequence ID" value="NZ_FNFO01000012.1"/>
</dbReference>
<proteinExistence type="inferred from homology"/>
<dbReference type="InterPro" id="IPR036942">
    <property type="entry name" value="Beta-barrel_TonB_sf"/>
</dbReference>
<keyword evidence="4 7" id="KW-0812">Transmembrane</keyword>
<dbReference type="EMBL" id="FNFO01000012">
    <property type="protein sequence ID" value="SDM31246.1"/>
    <property type="molecule type" value="Genomic_DNA"/>
</dbReference>
<dbReference type="Pfam" id="PF13715">
    <property type="entry name" value="CarbopepD_reg_2"/>
    <property type="match status" value="1"/>
</dbReference>
<keyword evidence="6 7" id="KW-0998">Cell outer membrane</keyword>
<evidence type="ECO:0000313" key="10">
    <source>
        <dbReference type="EMBL" id="SDM31246.1"/>
    </source>
</evidence>
<dbReference type="OrthoDB" id="9768177at2"/>
<dbReference type="AlphaFoldDB" id="A0A1G9S6X9"/>
<protein>
    <submittedName>
        <fullName evidence="10">TonB-linked outer membrane protein, SusC/RagA family</fullName>
    </submittedName>
</protein>
<gene>
    <name evidence="10" type="ORF">SAMN05421823_11251</name>
</gene>
<dbReference type="InterPro" id="IPR039426">
    <property type="entry name" value="TonB-dep_rcpt-like"/>
</dbReference>
<dbReference type="FunFam" id="2.170.130.10:FF:000008">
    <property type="entry name" value="SusC/RagA family TonB-linked outer membrane protein"/>
    <property type="match status" value="1"/>
</dbReference>
<dbReference type="InterPro" id="IPR023997">
    <property type="entry name" value="TonB-dep_OMP_SusC/RagA_CS"/>
</dbReference>
<dbReference type="InterPro" id="IPR012910">
    <property type="entry name" value="Plug_dom"/>
</dbReference>
<comment type="similarity">
    <text evidence="7">Belongs to the TonB-dependent receptor family.</text>
</comment>
<keyword evidence="8" id="KW-0732">Signal</keyword>
<dbReference type="FunFam" id="2.60.40.1120:FF:000003">
    <property type="entry name" value="Outer membrane protein Omp121"/>
    <property type="match status" value="1"/>
</dbReference>
<dbReference type="PROSITE" id="PS52016">
    <property type="entry name" value="TONB_DEPENDENT_REC_3"/>
    <property type="match status" value="1"/>
</dbReference>
<dbReference type="InterPro" id="IPR037066">
    <property type="entry name" value="Plug_dom_sf"/>
</dbReference>
<dbReference type="NCBIfam" id="TIGR04056">
    <property type="entry name" value="OMP_RagA_SusC"/>
    <property type="match status" value="1"/>
</dbReference>
<name>A0A1G9S6X9_9BACT</name>
<reference evidence="10 11" key="1">
    <citation type="submission" date="2016-10" db="EMBL/GenBank/DDBJ databases">
        <authorList>
            <person name="de Groot N.N."/>
        </authorList>
    </citation>
    <scope>NUCLEOTIDE SEQUENCE [LARGE SCALE GENOMIC DNA]</scope>
    <source>
        <strain evidence="10 11">DSM 25186</strain>
    </source>
</reference>
<dbReference type="GO" id="GO:0009279">
    <property type="term" value="C:cell outer membrane"/>
    <property type="evidence" value="ECO:0007669"/>
    <property type="project" value="UniProtKB-SubCell"/>
</dbReference>
<feature type="chain" id="PRO_5011661374" evidence="8">
    <location>
        <begin position="35"/>
        <end position="1128"/>
    </location>
</feature>
<evidence type="ECO:0000256" key="5">
    <source>
        <dbReference type="ARBA" id="ARBA00023136"/>
    </source>
</evidence>
<dbReference type="SUPFAM" id="SSF56935">
    <property type="entry name" value="Porins"/>
    <property type="match status" value="1"/>
</dbReference>
<evidence type="ECO:0000256" key="6">
    <source>
        <dbReference type="ARBA" id="ARBA00023237"/>
    </source>
</evidence>
<keyword evidence="2 7" id="KW-0813">Transport</keyword>